<evidence type="ECO:0000313" key="1">
    <source>
        <dbReference type="EMBL" id="CSD34393.1"/>
    </source>
</evidence>
<dbReference type="AlphaFoldDB" id="A0A656AT68"/>
<dbReference type="EMBL" id="CWQY01000053">
    <property type="protein sequence ID" value="CSD34393.1"/>
    <property type="molecule type" value="Genomic_DNA"/>
</dbReference>
<accession>A0A656AT68</accession>
<organism evidence="1 2">
    <name type="scientific">Vibrio cholerae</name>
    <dbReference type="NCBI Taxonomy" id="666"/>
    <lineage>
        <taxon>Bacteria</taxon>
        <taxon>Pseudomonadati</taxon>
        <taxon>Pseudomonadota</taxon>
        <taxon>Gammaproteobacteria</taxon>
        <taxon>Vibrionales</taxon>
        <taxon>Vibrionaceae</taxon>
        <taxon>Vibrio</taxon>
    </lineage>
</organism>
<evidence type="ECO:0000313" key="2">
    <source>
        <dbReference type="Proteomes" id="UP000041770"/>
    </source>
</evidence>
<gene>
    <name evidence="1" type="ORF">ERS013200_03943</name>
</gene>
<protein>
    <submittedName>
        <fullName evidence="1">Uncharacterized protein</fullName>
    </submittedName>
</protein>
<dbReference type="Proteomes" id="UP000041770">
    <property type="component" value="Unassembled WGS sequence"/>
</dbReference>
<name>A0A656AT68_VIBCL</name>
<sequence>MLSVSIPNSATALPLVDSAAKCLATCASSPAAFKNQSRAVWALVMVSWVVKVLEATKKRVVSGSTFFSVSAMCVPSTFDTKCMVKWFL</sequence>
<reference evidence="1 2" key="1">
    <citation type="submission" date="2015-07" db="EMBL/GenBank/DDBJ databases">
        <authorList>
            <consortium name="Pathogen Informatics"/>
        </authorList>
    </citation>
    <scope>NUCLEOTIDE SEQUENCE [LARGE SCALE GENOMIC DNA]</scope>
    <source>
        <strain evidence="1 2">A316</strain>
    </source>
</reference>
<proteinExistence type="predicted"/>